<organism evidence="2 3">
    <name type="scientific">Postia placenta MAD-698-R-SB12</name>
    <dbReference type="NCBI Taxonomy" id="670580"/>
    <lineage>
        <taxon>Eukaryota</taxon>
        <taxon>Fungi</taxon>
        <taxon>Dikarya</taxon>
        <taxon>Basidiomycota</taxon>
        <taxon>Agaricomycotina</taxon>
        <taxon>Agaricomycetes</taxon>
        <taxon>Polyporales</taxon>
        <taxon>Adustoporiaceae</taxon>
        <taxon>Rhodonia</taxon>
    </lineage>
</organism>
<protein>
    <submittedName>
        <fullName evidence="2">Uncharacterized protein</fullName>
    </submittedName>
</protein>
<dbReference type="EMBL" id="KZ110595">
    <property type="protein sequence ID" value="OSX63645.1"/>
    <property type="molecule type" value="Genomic_DNA"/>
</dbReference>
<accession>A0A1X6N4V7</accession>
<dbReference type="OrthoDB" id="10280769at2759"/>
<dbReference type="RefSeq" id="XP_024340439.1">
    <property type="nucleotide sequence ID" value="XM_024484953.1"/>
</dbReference>
<dbReference type="Proteomes" id="UP000194127">
    <property type="component" value="Unassembled WGS sequence"/>
</dbReference>
<gene>
    <name evidence="2" type="ORF">POSPLADRAFT_1138816</name>
</gene>
<feature type="compositionally biased region" description="Basic and acidic residues" evidence="1">
    <location>
        <begin position="238"/>
        <end position="254"/>
    </location>
</feature>
<dbReference type="GeneID" id="36329902"/>
<dbReference type="AlphaFoldDB" id="A0A1X6N4V7"/>
<keyword evidence="3" id="KW-1185">Reference proteome</keyword>
<evidence type="ECO:0000256" key="1">
    <source>
        <dbReference type="SAM" id="MobiDB-lite"/>
    </source>
</evidence>
<name>A0A1X6N4V7_9APHY</name>
<sequence length="254" mass="28404">MQRQDKEWMVRMRRLMVWISMGVSHGKYMSVKLVDEGVRYVLNGLGTYPYLSIHTWYCHDLRSSNREQTKAGGIRLNLTKAMGSRGQLICMGDLGQAVHVDLCTVGLCAVLLTWPWGPAQDSINPRIASNIMLLAHEEDDNHAAAGKHTYWFVDRKMFMCSLRGSVGHNGQVLQSGDATRLDPWINNNNNNGNEDENGDDNNNNNEEIDDNDDNFGYHCINPGFDGSVREAEDDEDAPEVKDGALGTKDGEGKE</sequence>
<evidence type="ECO:0000313" key="2">
    <source>
        <dbReference type="EMBL" id="OSX63645.1"/>
    </source>
</evidence>
<proteinExistence type="predicted"/>
<feature type="region of interest" description="Disordered" evidence="1">
    <location>
        <begin position="173"/>
        <end position="254"/>
    </location>
</feature>
<evidence type="ECO:0000313" key="3">
    <source>
        <dbReference type="Proteomes" id="UP000194127"/>
    </source>
</evidence>
<reference evidence="2 3" key="1">
    <citation type="submission" date="2017-04" db="EMBL/GenBank/DDBJ databases">
        <title>Genome Sequence of the Model Brown-Rot Fungus Postia placenta SB12.</title>
        <authorList>
            <consortium name="DOE Joint Genome Institute"/>
            <person name="Gaskell J."/>
            <person name="Kersten P."/>
            <person name="Larrondo L.F."/>
            <person name="Canessa P."/>
            <person name="Martinez D."/>
            <person name="Hibbett D."/>
            <person name="Schmoll M."/>
            <person name="Kubicek C.P."/>
            <person name="Martinez A.T."/>
            <person name="Yadav J."/>
            <person name="Master E."/>
            <person name="Magnuson J.K."/>
            <person name="James T."/>
            <person name="Yaver D."/>
            <person name="Berka R."/>
            <person name="Labutti K."/>
            <person name="Lipzen A."/>
            <person name="Aerts A."/>
            <person name="Barry K."/>
            <person name="Henrissat B."/>
            <person name="Blanchette R."/>
            <person name="Grigoriev I."/>
            <person name="Cullen D."/>
        </authorList>
    </citation>
    <scope>NUCLEOTIDE SEQUENCE [LARGE SCALE GENOMIC DNA]</scope>
    <source>
        <strain evidence="2 3">MAD-698-R-SB12</strain>
    </source>
</reference>